<evidence type="ECO:0000313" key="3">
    <source>
        <dbReference type="EMBL" id="CYV25237.1"/>
    </source>
</evidence>
<reference evidence="4 5" key="1">
    <citation type="submission" date="2016-02" db="EMBL/GenBank/DDBJ databases">
        <authorList>
            <consortium name="Pathogen Informatics"/>
        </authorList>
    </citation>
    <scope>NUCLEOTIDE SEQUENCE [LARGE SCALE GENOMIC DNA]</scope>
    <source>
        <strain evidence="2 5">LSS32</strain>
        <strain evidence="3 4">LSS69</strain>
    </source>
</reference>
<evidence type="ECO:0000313" key="2">
    <source>
        <dbReference type="EMBL" id="CYU26784.1"/>
    </source>
</evidence>
<dbReference type="InterPro" id="IPR014966">
    <property type="entry name" value="FRG-dom"/>
</dbReference>
<sequence>MWSNEKSFIQLIDVIKHSETLKVAFFDLFYNKFFSDGYVSISNSLNTGKTSFVNSENVDPNLKIILKKSKKELGKIEGDRFSQLLEKFIDRQDKLNNESQLALSTLFSLVLGDSYLEFLRQLMVSLRTEFGQLFSMNNSENEESPRKWSFEDLEVGIQNGYLIKGNVQLNFINNFGDFIATLNKMKPSEDSSNNFYNNNGRGTGKTFSGKKLFYRGHSNINYLLKSGVERNINLHKNEHHLYEQTILRNPDYFKDDKYHIDKLKTMQHYGVPTRLLDITSNPLIALYFSVCDSNNVDGEVIVFDVNESDIKYTESDSISILASMALLDYPTKTYLYAGSFYNGQFSNSSAVNKLVSKIRLEKPSFQNSVVPSIFEENYFVLVKKDNRRIQKQDGAFICCSCNPYTAKSLNQYRFSIHNKRQILVISQNAKGDILTQLELFDIHRGSIYPEIDKVSEYLVKKYS</sequence>
<dbReference type="EMBL" id="FIHS01000002">
    <property type="protein sequence ID" value="CYV25237.1"/>
    <property type="molecule type" value="Genomic_DNA"/>
</dbReference>
<gene>
    <name evidence="2" type="ORF">ERS132394_00049</name>
    <name evidence="3" type="ORF">ERS132431_00177</name>
</gene>
<evidence type="ECO:0000313" key="4">
    <source>
        <dbReference type="Proteomes" id="UP000071533"/>
    </source>
</evidence>
<evidence type="ECO:0000313" key="5">
    <source>
        <dbReference type="Proteomes" id="UP000072618"/>
    </source>
</evidence>
<proteinExistence type="predicted"/>
<dbReference type="Pfam" id="PF08867">
    <property type="entry name" value="FRG"/>
    <property type="match status" value="1"/>
</dbReference>
<accession>A0A0Z8CJZ6</accession>
<dbReference type="SMART" id="SM00901">
    <property type="entry name" value="FRG"/>
    <property type="match status" value="1"/>
</dbReference>
<protein>
    <submittedName>
        <fullName evidence="2">FRG domain</fullName>
    </submittedName>
</protein>
<name>A0A0Z8CJZ6_STRSU</name>
<dbReference type="EMBL" id="FIGJ01000001">
    <property type="protein sequence ID" value="CYU26784.1"/>
    <property type="molecule type" value="Genomic_DNA"/>
</dbReference>
<dbReference type="RefSeq" id="WP_052503044.1">
    <property type="nucleotide sequence ID" value="NZ_CEFF01000032.1"/>
</dbReference>
<feature type="domain" description="FRG" evidence="1">
    <location>
        <begin position="208"/>
        <end position="301"/>
    </location>
</feature>
<dbReference type="Proteomes" id="UP000072618">
    <property type="component" value="Unassembled WGS sequence"/>
</dbReference>
<organism evidence="2 5">
    <name type="scientific">Streptococcus suis</name>
    <dbReference type="NCBI Taxonomy" id="1307"/>
    <lineage>
        <taxon>Bacteria</taxon>
        <taxon>Bacillati</taxon>
        <taxon>Bacillota</taxon>
        <taxon>Bacilli</taxon>
        <taxon>Lactobacillales</taxon>
        <taxon>Streptococcaceae</taxon>
        <taxon>Streptococcus</taxon>
    </lineage>
</organism>
<dbReference type="AlphaFoldDB" id="A0A0Z8CJZ6"/>
<dbReference type="Proteomes" id="UP000071533">
    <property type="component" value="Unassembled WGS sequence"/>
</dbReference>
<evidence type="ECO:0000259" key="1">
    <source>
        <dbReference type="SMART" id="SM00901"/>
    </source>
</evidence>